<reference evidence="3" key="1">
    <citation type="journal article" date="2007" name="Nature">
        <title>The grapevine genome sequence suggests ancestral hexaploidization in major angiosperm phyla.</title>
        <authorList>
            <consortium name="The French-Italian Public Consortium for Grapevine Genome Characterization."/>
            <person name="Jaillon O."/>
            <person name="Aury J.-M."/>
            <person name="Noel B."/>
            <person name="Policriti A."/>
            <person name="Clepet C."/>
            <person name="Casagrande A."/>
            <person name="Choisne N."/>
            <person name="Aubourg S."/>
            <person name="Vitulo N."/>
            <person name="Jubin C."/>
            <person name="Vezzi A."/>
            <person name="Legeai F."/>
            <person name="Hugueney P."/>
            <person name="Dasilva C."/>
            <person name="Horner D."/>
            <person name="Mica E."/>
            <person name="Jublot D."/>
            <person name="Poulain J."/>
            <person name="Bruyere C."/>
            <person name="Billault A."/>
            <person name="Segurens B."/>
            <person name="Gouyvenoux M."/>
            <person name="Ugarte E."/>
            <person name="Cattonaro F."/>
            <person name="Anthouard V."/>
            <person name="Vico V."/>
            <person name="Del Fabbro C."/>
            <person name="Alaux M."/>
            <person name="Di Gaspero G."/>
            <person name="Dumas V."/>
            <person name="Felice N."/>
            <person name="Paillard S."/>
            <person name="Juman I."/>
            <person name="Moroldo M."/>
            <person name="Scalabrin S."/>
            <person name="Canaguier A."/>
            <person name="Le Clainche I."/>
            <person name="Malacrida G."/>
            <person name="Durand E."/>
            <person name="Pesole G."/>
            <person name="Laucou V."/>
            <person name="Chatelet P."/>
            <person name="Merdinoglu D."/>
            <person name="Delledonne M."/>
            <person name="Pezzotti M."/>
            <person name="Lecharny A."/>
            <person name="Scarpelli C."/>
            <person name="Artiguenave F."/>
            <person name="Pe M.E."/>
            <person name="Valle G."/>
            <person name="Morgante M."/>
            <person name="Caboche M."/>
            <person name="Adam-Blondon A.-F."/>
            <person name="Weissenbach J."/>
            <person name="Quetier F."/>
            <person name="Wincker P."/>
        </authorList>
    </citation>
    <scope>NUCLEOTIDE SEQUENCE [LARGE SCALE GENOMIC DNA]</scope>
    <source>
        <strain evidence="3">cv. Pinot noir / PN40024</strain>
    </source>
</reference>
<feature type="region of interest" description="Disordered" evidence="1">
    <location>
        <begin position="123"/>
        <end position="206"/>
    </location>
</feature>
<dbReference type="PaxDb" id="29760-VIT_00s0189g00090.t01"/>
<dbReference type="PANTHER" id="PTHR35741:SF1">
    <property type="entry name" value="FACTOR CWC22-LIKE PROTEIN, PUTATIVE (DUF3245)-RELATED"/>
    <property type="match status" value="1"/>
</dbReference>
<feature type="compositionally biased region" description="Basic and acidic residues" evidence="1">
    <location>
        <begin position="139"/>
        <end position="152"/>
    </location>
</feature>
<dbReference type="EMBL" id="FN595521">
    <property type="protein sequence ID" value="CCB50016.1"/>
    <property type="molecule type" value="Genomic_DNA"/>
</dbReference>
<dbReference type="PANTHER" id="PTHR35741">
    <property type="entry name" value="FACTOR CWC22-LIKE PROTEIN, PUTATIVE (DUF3245)-RELATED"/>
    <property type="match status" value="1"/>
</dbReference>
<dbReference type="AlphaFoldDB" id="F6HCS1"/>
<gene>
    <name evidence="2" type="ORF">VIT_00s0189g00090</name>
</gene>
<evidence type="ECO:0000256" key="1">
    <source>
        <dbReference type="SAM" id="MobiDB-lite"/>
    </source>
</evidence>
<dbReference type="eggNOG" id="ENOG502S49R">
    <property type="taxonomic scope" value="Eukaryota"/>
</dbReference>
<evidence type="ECO:0000313" key="2">
    <source>
        <dbReference type="EMBL" id="CCB50016.1"/>
    </source>
</evidence>
<name>F6HCS1_VITVI</name>
<dbReference type="FunCoup" id="F6HCS1">
    <property type="interactions" value="1350"/>
</dbReference>
<dbReference type="InterPro" id="IPR021641">
    <property type="entry name" value="DUF3245"/>
</dbReference>
<accession>F6HCS1</accession>
<evidence type="ECO:0000313" key="3">
    <source>
        <dbReference type="Proteomes" id="UP000009183"/>
    </source>
</evidence>
<organism evidence="2 3">
    <name type="scientific">Vitis vinifera</name>
    <name type="common">Grape</name>
    <dbReference type="NCBI Taxonomy" id="29760"/>
    <lineage>
        <taxon>Eukaryota</taxon>
        <taxon>Viridiplantae</taxon>
        <taxon>Streptophyta</taxon>
        <taxon>Embryophyta</taxon>
        <taxon>Tracheophyta</taxon>
        <taxon>Spermatophyta</taxon>
        <taxon>Magnoliopsida</taxon>
        <taxon>eudicotyledons</taxon>
        <taxon>Gunneridae</taxon>
        <taxon>Pentapetalae</taxon>
        <taxon>rosids</taxon>
        <taxon>Vitales</taxon>
        <taxon>Vitaceae</taxon>
        <taxon>Viteae</taxon>
        <taxon>Vitis</taxon>
    </lineage>
</organism>
<sequence>MAIKLNNRNEISIPGRLLFGHVEYWLPTISSPPKPIDNPPVSPPSPPLYLPESYCYLMKVITVRGDKKISMSTATPPKTCPSQLVVLNKAFKLAEQWVKNMSTPLEDEPTEVKLEARPSRLGLGAKVSRQSKIGPSNDPIERKLYAKLDAGKRKSSKSSKESTLSARNGSDNSDDSDEDLESRTKSFSKKRVVPPTSSLQRNKKPK</sequence>
<dbReference type="Pfam" id="PF11595">
    <property type="entry name" value="DUF3245"/>
    <property type="match status" value="1"/>
</dbReference>
<dbReference type="InParanoid" id="F6HCS1"/>
<protein>
    <submittedName>
        <fullName evidence="2">Uncharacterized protein</fullName>
    </submittedName>
</protein>
<proteinExistence type="predicted"/>
<dbReference type="OrthoDB" id="1908779at2759"/>
<keyword evidence="3" id="KW-1185">Reference proteome</keyword>
<dbReference type="Proteomes" id="UP000009183">
    <property type="component" value="Unassembled WGS sequence, unordered"/>
</dbReference>
<dbReference type="HOGENOM" id="CLU_115621_0_0_1"/>
<dbReference type="STRING" id="29760.F6HCS1"/>